<dbReference type="EC" id="4.1.2.25" evidence="13"/>
<keyword evidence="11 13" id="KW-0289">Folate biosynthesis</keyword>
<evidence type="ECO:0000256" key="11">
    <source>
        <dbReference type="ARBA" id="ARBA00022909"/>
    </source>
</evidence>
<dbReference type="Gene3D" id="3.30.70.560">
    <property type="entry name" value="7,8-Dihydro-6-hydroxymethylpterin-pyrophosphokinase HPPK"/>
    <property type="match status" value="1"/>
</dbReference>
<comment type="similarity">
    <text evidence="6">In the N-terminal section; belongs to the DHNA family.</text>
</comment>
<keyword evidence="10" id="KW-0067">ATP-binding</keyword>
<comment type="catalytic activity">
    <reaction evidence="1">
        <text>6-hydroxymethyl-7,8-dihydropterin + ATP = (7,8-dihydropterin-6-yl)methyl diphosphate + AMP + H(+)</text>
        <dbReference type="Rhea" id="RHEA:11412"/>
        <dbReference type="ChEBI" id="CHEBI:15378"/>
        <dbReference type="ChEBI" id="CHEBI:30616"/>
        <dbReference type="ChEBI" id="CHEBI:44841"/>
        <dbReference type="ChEBI" id="CHEBI:72950"/>
        <dbReference type="ChEBI" id="CHEBI:456215"/>
        <dbReference type="EC" id="2.7.6.3"/>
    </reaction>
</comment>
<dbReference type="InterPro" id="IPR000550">
    <property type="entry name" value="Hppk"/>
</dbReference>
<dbReference type="InterPro" id="IPR043133">
    <property type="entry name" value="GTP-CH-I_C/QueF"/>
</dbReference>
<protein>
    <recommendedName>
        <fullName evidence="13">Bifunctional folate synthesis protein</fullName>
    </recommendedName>
    <domain>
        <recommendedName>
            <fullName evidence="13">Dihydroneopterin aldolase</fullName>
            <shortName evidence="13">DHNA</shortName>
            <ecNumber evidence="13">4.1.2.25</ecNumber>
        </recommendedName>
        <alternativeName>
            <fullName evidence="13">7,8-dihydroneopterin aldolase</fullName>
        </alternativeName>
    </domain>
    <domain>
        <recommendedName>
            <fullName evidence="13">2-amino-4-hydroxy-6-hydroxymethyldihydropteridine pyrophosphokinase</fullName>
            <ecNumber evidence="13">2.7.6.3</ecNumber>
        </recommendedName>
        <alternativeName>
            <fullName evidence="13">6-hydroxymethyl-7,8-dihydropterin pyrophosphokinase</fullName>
            <shortName evidence="13">PPPK</shortName>
        </alternativeName>
        <alternativeName>
            <fullName evidence="13">7,8-dihydro-6-hydroxymethylpterin pyrophosphokinase</fullName>
            <shortName evidence="13">HPPK</shortName>
        </alternativeName>
    </domain>
</protein>
<comment type="pathway">
    <text evidence="3 13">Cofactor biosynthesis; tetrahydrofolate biosynthesis; 2-amino-4-hydroxy-6-hydroxymethyl-7,8-dihydropteridine diphosphate from 7,8-dihydroneopterin triphosphate: step 3/4.</text>
</comment>
<dbReference type="SUPFAM" id="SSF55083">
    <property type="entry name" value="6-hydroxymethyl-7,8-dihydropterin pyrophosphokinase, HPPK"/>
    <property type="match status" value="1"/>
</dbReference>
<sequence>MSDAITLTGITAHAHHGVFAEEKHNGQTFIADVTYWLDTRPAARGDDLDETVSYAEVAEAVADALVRGSLDLIETLAENIARRVLAFEQVDKVEVTIHKPQAPIAVTFSDVTLTITRTRASLIPAGERDVVFGLGGNIGDVPAQLRQAIKQLRAELGEVEVGPLVRTTPVLAEGQASQPDYYNTVVIARSRLAASELLDLAHRIEAAIGRVRHERWGERTIDIDLIDISRFCSDDPILTIPHPRAARRAFVLVPYVKLRPDALLGGRPISELLPDADGGIATSAEDWL</sequence>
<dbReference type="PANTHER" id="PTHR43071">
    <property type="entry name" value="2-AMINO-4-HYDROXY-6-HYDROXYMETHYLDIHYDROPTERIDINE PYROPHOSPHOKINASE"/>
    <property type="match status" value="1"/>
</dbReference>
<dbReference type="AlphaFoldDB" id="A0A1Q5Q348"/>
<reference evidence="16" key="1">
    <citation type="submission" date="2016-12" db="EMBL/GenBank/DDBJ databases">
        <authorList>
            <person name="Meng X."/>
        </authorList>
    </citation>
    <scope>NUCLEOTIDE SEQUENCE [LARGE SCALE GENOMIC DNA]</scope>
    <source>
        <strain evidence="16">DSM 19116</strain>
    </source>
</reference>
<evidence type="ECO:0000256" key="1">
    <source>
        <dbReference type="ARBA" id="ARBA00000198"/>
    </source>
</evidence>
<dbReference type="GO" id="GO:0046656">
    <property type="term" value="P:folic acid biosynthetic process"/>
    <property type="evidence" value="ECO:0007669"/>
    <property type="project" value="UniProtKB-UniRule"/>
</dbReference>
<dbReference type="NCBIfam" id="TIGR00525">
    <property type="entry name" value="folB"/>
    <property type="match status" value="1"/>
</dbReference>
<dbReference type="PROSITE" id="PS00794">
    <property type="entry name" value="HPPK"/>
    <property type="match status" value="1"/>
</dbReference>
<keyword evidence="16" id="KW-1185">Reference proteome</keyword>
<dbReference type="PANTHER" id="PTHR43071:SF1">
    <property type="entry name" value="2-AMINO-4-HYDROXY-6-HYDROXYMETHYLDIHYDROPTERIDINE PYROPHOSPHOKINASE"/>
    <property type="match status" value="1"/>
</dbReference>
<evidence type="ECO:0000256" key="6">
    <source>
        <dbReference type="ARBA" id="ARBA00009640"/>
    </source>
</evidence>
<dbReference type="InterPro" id="IPR006156">
    <property type="entry name" value="Dihydroneopterin_aldolase"/>
</dbReference>
<evidence type="ECO:0000256" key="4">
    <source>
        <dbReference type="ARBA" id="ARBA00005051"/>
    </source>
</evidence>
<evidence type="ECO:0000256" key="8">
    <source>
        <dbReference type="ARBA" id="ARBA00022741"/>
    </source>
</evidence>
<dbReference type="GO" id="GO:0016301">
    <property type="term" value="F:kinase activity"/>
    <property type="evidence" value="ECO:0007669"/>
    <property type="project" value="UniProtKB-KW"/>
</dbReference>
<comment type="caution">
    <text evidence="15">The sequence shown here is derived from an EMBL/GenBank/DDBJ whole genome shotgun (WGS) entry which is preliminary data.</text>
</comment>
<keyword evidence="8" id="KW-0547">Nucleotide-binding</keyword>
<dbReference type="CDD" id="cd00483">
    <property type="entry name" value="HPPK"/>
    <property type="match status" value="1"/>
</dbReference>
<dbReference type="InterPro" id="IPR006157">
    <property type="entry name" value="FolB_dom"/>
</dbReference>
<dbReference type="GO" id="GO:0005524">
    <property type="term" value="F:ATP binding"/>
    <property type="evidence" value="ECO:0007669"/>
    <property type="project" value="UniProtKB-KW"/>
</dbReference>
<dbReference type="GO" id="GO:0046654">
    <property type="term" value="P:tetrahydrofolate biosynthetic process"/>
    <property type="evidence" value="ECO:0007669"/>
    <property type="project" value="UniProtKB-UniRule"/>
</dbReference>
<evidence type="ECO:0000256" key="3">
    <source>
        <dbReference type="ARBA" id="ARBA00005013"/>
    </source>
</evidence>
<evidence type="ECO:0000313" key="16">
    <source>
        <dbReference type="Proteomes" id="UP000185628"/>
    </source>
</evidence>
<dbReference type="Proteomes" id="UP000185628">
    <property type="component" value="Unassembled WGS sequence"/>
</dbReference>
<dbReference type="GO" id="GO:0004150">
    <property type="term" value="F:dihydroneopterin aldolase activity"/>
    <property type="evidence" value="ECO:0007669"/>
    <property type="project" value="UniProtKB-UniRule"/>
</dbReference>
<evidence type="ECO:0000256" key="2">
    <source>
        <dbReference type="ARBA" id="ARBA00001353"/>
    </source>
</evidence>
<dbReference type="FunFam" id="3.30.1130.10:FF:000003">
    <property type="entry name" value="7,8-dihydroneopterin aldolase"/>
    <property type="match status" value="1"/>
</dbReference>
<evidence type="ECO:0000256" key="12">
    <source>
        <dbReference type="ARBA" id="ARBA00023239"/>
    </source>
</evidence>
<dbReference type="SMART" id="SM00905">
    <property type="entry name" value="FolB"/>
    <property type="match status" value="1"/>
</dbReference>
<proteinExistence type="inferred from homology"/>
<dbReference type="NCBIfam" id="TIGR01498">
    <property type="entry name" value="folK"/>
    <property type="match status" value="1"/>
</dbReference>
<evidence type="ECO:0000259" key="14">
    <source>
        <dbReference type="PROSITE" id="PS00794"/>
    </source>
</evidence>
<evidence type="ECO:0000256" key="5">
    <source>
        <dbReference type="ARBA" id="ARBA00005708"/>
    </source>
</evidence>
<feature type="domain" description="7,8-dihydro-6-hydroxymethylpterin-pyrophosphokinase" evidence="14">
    <location>
        <begin position="215"/>
        <end position="226"/>
    </location>
</feature>
<dbReference type="UniPathway" id="UPA00077">
    <property type="reaction ID" value="UER00154"/>
</dbReference>
<dbReference type="RefSeq" id="WP_073716384.1">
    <property type="nucleotide sequence ID" value="NZ_MQVR01000024.1"/>
</dbReference>
<keyword evidence="9" id="KW-0418">Kinase</keyword>
<dbReference type="SUPFAM" id="SSF55620">
    <property type="entry name" value="Tetrahydrobiopterin biosynthesis enzymes-like"/>
    <property type="match status" value="1"/>
</dbReference>
<evidence type="ECO:0000256" key="13">
    <source>
        <dbReference type="RuleBase" id="RU362079"/>
    </source>
</evidence>
<organism evidence="15 16">
    <name type="scientific">Bowdeniella nasicola</name>
    <dbReference type="NCBI Taxonomy" id="208480"/>
    <lineage>
        <taxon>Bacteria</taxon>
        <taxon>Bacillati</taxon>
        <taxon>Actinomycetota</taxon>
        <taxon>Actinomycetes</taxon>
        <taxon>Actinomycetales</taxon>
        <taxon>Actinomycetaceae</taxon>
        <taxon>Bowdeniella</taxon>
    </lineage>
</organism>
<comment type="function">
    <text evidence="13">Catalyzes the conversion of 7,8-dihydroneopterin to 6-hydroxymethyl-7,8-dihydropterin.</text>
</comment>
<dbReference type="EC" id="2.7.6.3" evidence="13"/>
<comment type="catalytic activity">
    <reaction evidence="2 13">
        <text>7,8-dihydroneopterin = 6-hydroxymethyl-7,8-dihydropterin + glycolaldehyde</text>
        <dbReference type="Rhea" id="RHEA:10540"/>
        <dbReference type="ChEBI" id="CHEBI:17001"/>
        <dbReference type="ChEBI" id="CHEBI:17071"/>
        <dbReference type="ChEBI" id="CHEBI:44841"/>
        <dbReference type="EC" id="4.1.2.25"/>
    </reaction>
</comment>
<name>A0A1Q5Q348_9ACTO</name>
<comment type="pathway">
    <text evidence="4">Cofactor biosynthesis; tetrahydrofolate biosynthesis; 2-amino-4-hydroxy-6-hydroxymethyl-7,8-dihydropteridine diphosphate from 7,8-dihydroneopterin triphosphate: step 4/4.</text>
</comment>
<evidence type="ECO:0000256" key="9">
    <source>
        <dbReference type="ARBA" id="ARBA00022777"/>
    </source>
</evidence>
<comment type="similarity">
    <text evidence="5 13">Belongs to the DHNA family.</text>
</comment>
<dbReference type="Pfam" id="PF01288">
    <property type="entry name" value="HPPK"/>
    <property type="match status" value="1"/>
</dbReference>
<dbReference type="InterPro" id="IPR035907">
    <property type="entry name" value="Hppk_sf"/>
</dbReference>
<accession>A0A1Q5Q348</accession>
<evidence type="ECO:0000313" key="15">
    <source>
        <dbReference type="EMBL" id="OKL54185.1"/>
    </source>
</evidence>
<keyword evidence="7" id="KW-0808">Transferase</keyword>
<dbReference type="EMBL" id="MQVR01000024">
    <property type="protein sequence ID" value="OKL54185.1"/>
    <property type="molecule type" value="Genomic_DNA"/>
</dbReference>
<evidence type="ECO:0000256" key="10">
    <source>
        <dbReference type="ARBA" id="ARBA00022840"/>
    </source>
</evidence>
<dbReference type="GO" id="GO:0003848">
    <property type="term" value="F:2-amino-4-hydroxy-6-hydroxymethyldihydropteridine diphosphokinase activity"/>
    <property type="evidence" value="ECO:0007669"/>
    <property type="project" value="UniProtKB-EC"/>
</dbReference>
<dbReference type="Gene3D" id="3.30.1130.10">
    <property type="match status" value="1"/>
</dbReference>
<dbReference type="OrthoDB" id="9808041at2"/>
<dbReference type="Pfam" id="PF02152">
    <property type="entry name" value="FolB"/>
    <property type="match status" value="1"/>
</dbReference>
<evidence type="ECO:0000256" key="7">
    <source>
        <dbReference type="ARBA" id="ARBA00022679"/>
    </source>
</evidence>
<keyword evidence="12 13" id="KW-0456">Lyase</keyword>
<gene>
    <name evidence="15" type="ORF">BSZ39_05550</name>
</gene>
<dbReference type="NCBIfam" id="TIGR00526">
    <property type="entry name" value="folB_dom"/>
    <property type="match status" value="1"/>
</dbReference>